<dbReference type="Gene3D" id="3.40.50.620">
    <property type="entry name" value="HUPs"/>
    <property type="match status" value="1"/>
</dbReference>
<keyword evidence="4 8" id="KW-0819">tRNA processing</keyword>
<evidence type="ECO:0000256" key="6">
    <source>
        <dbReference type="ARBA" id="ARBA00022840"/>
    </source>
</evidence>
<comment type="caution">
    <text evidence="10">The sequence shown here is derived from an EMBL/GenBank/DDBJ whole genome shotgun (WGS) entry which is preliminary data.</text>
</comment>
<evidence type="ECO:0000256" key="1">
    <source>
        <dbReference type="ARBA" id="ARBA00004496"/>
    </source>
</evidence>
<feature type="binding site" evidence="8">
    <location>
        <begin position="21"/>
        <end position="26"/>
    </location>
    <ligand>
        <name>ATP</name>
        <dbReference type="ChEBI" id="CHEBI:30616"/>
    </ligand>
</feature>
<dbReference type="Pfam" id="PF01171">
    <property type="entry name" value="ATP_bind_3"/>
    <property type="match status" value="1"/>
</dbReference>
<comment type="domain">
    <text evidence="8">The N-terminal region contains the highly conserved SGGXDS motif, predicted to be a P-loop motif involved in ATP binding.</text>
</comment>
<name>A0A2P5T0D1_9GAMM</name>
<evidence type="ECO:0000259" key="9">
    <source>
        <dbReference type="SMART" id="SM00977"/>
    </source>
</evidence>
<protein>
    <recommendedName>
        <fullName evidence="8">tRNA(Ile)-lysidine synthase</fullName>
        <ecNumber evidence="8">6.3.4.19</ecNumber>
    </recommendedName>
    <alternativeName>
        <fullName evidence="8">tRNA(Ile)-2-lysyl-cytidine synthase</fullName>
    </alternativeName>
    <alternativeName>
        <fullName evidence="8">tRNA(Ile)-lysidine synthetase</fullName>
    </alternativeName>
</protein>
<dbReference type="NCBIfam" id="TIGR02433">
    <property type="entry name" value="lysidine_TilS_C"/>
    <property type="match status" value="1"/>
</dbReference>
<evidence type="ECO:0000313" key="10">
    <source>
        <dbReference type="EMBL" id="PPI88010.1"/>
    </source>
</evidence>
<dbReference type="GO" id="GO:0005524">
    <property type="term" value="F:ATP binding"/>
    <property type="evidence" value="ECO:0007669"/>
    <property type="project" value="UniProtKB-UniRule"/>
</dbReference>
<keyword evidence="3 8" id="KW-0436">Ligase</keyword>
<dbReference type="GO" id="GO:0005737">
    <property type="term" value="C:cytoplasm"/>
    <property type="evidence" value="ECO:0007669"/>
    <property type="project" value="UniProtKB-SubCell"/>
</dbReference>
<reference evidence="10 11" key="1">
    <citation type="journal article" date="2018" name="Genome Biol. Evol.">
        <title>Cladogenesis and Genomic Streamlining in Extracellular Endosymbionts of Tropical Stink Bugs.</title>
        <authorList>
            <person name="Otero-Bravo A."/>
            <person name="Goffredi S."/>
            <person name="Sabree Z.L."/>
        </authorList>
    </citation>
    <scope>NUCLEOTIDE SEQUENCE [LARGE SCALE GENOMIC DNA]</scope>
    <source>
        <strain evidence="10 11">SoEE</strain>
    </source>
</reference>
<keyword evidence="6 8" id="KW-0067">ATP-binding</keyword>
<dbReference type="InterPro" id="IPR012796">
    <property type="entry name" value="Lysidine-tRNA-synth_C"/>
</dbReference>
<organism evidence="10 11">
    <name type="scientific">Candidatus Pantoea edessiphila</name>
    <dbReference type="NCBI Taxonomy" id="2044610"/>
    <lineage>
        <taxon>Bacteria</taxon>
        <taxon>Pseudomonadati</taxon>
        <taxon>Pseudomonadota</taxon>
        <taxon>Gammaproteobacteria</taxon>
        <taxon>Enterobacterales</taxon>
        <taxon>Erwiniaceae</taxon>
        <taxon>Pantoea</taxon>
    </lineage>
</organism>
<dbReference type="GO" id="GO:0006400">
    <property type="term" value="P:tRNA modification"/>
    <property type="evidence" value="ECO:0007669"/>
    <property type="project" value="UniProtKB-UniRule"/>
</dbReference>
<dbReference type="Proteomes" id="UP000296153">
    <property type="component" value="Unassembled WGS sequence"/>
</dbReference>
<dbReference type="SUPFAM" id="SSF56037">
    <property type="entry name" value="PheT/TilS domain"/>
    <property type="match status" value="1"/>
</dbReference>
<accession>A0A2P5T0D1</accession>
<dbReference type="NCBIfam" id="TIGR02432">
    <property type="entry name" value="lysidine_TilS_N"/>
    <property type="match status" value="1"/>
</dbReference>
<gene>
    <name evidence="8 10" type="primary">tilS</name>
    <name evidence="10" type="ORF">CRV12_02240</name>
</gene>
<evidence type="ECO:0000256" key="3">
    <source>
        <dbReference type="ARBA" id="ARBA00022598"/>
    </source>
</evidence>
<comment type="catalytic activity">
    <reaction evidence="7 8">
        <text>cytidine(34) in tRNA(Ile2) + L-lysine + ATP = lysidine(34) in tRNA(Ile2) + AMP + diphosphate + H(+)</text>
        <dbReference type="Rhea" id="RHEA:43744"/>
        <dbReference type="Rhea" id="RHEA-COMP:10625"/>
        <dbReference type="Rhea" id="RHEA-COMP:10670"/>
        <dbReference type="ChEBI" id="CHEBI:15378"/>
        <dbReference type="ChEBI" id="CHEBI:30616"/>
        <dbReference type="ChEBI" id="CHEBI:32551"/>
        <dbReference type="ChEBI" id="CHEBI:33019"/>
        <dbReference type="ChEBI" id="CHEBI:82748"/>
        <dbReference type="ChEBI" id="CHEBI:83665"/>
        <dbReference type="ChEBI" id="CHEBI:456215"/>
        <dbReference type="EC" id="6.3.4.19"/>
    </reaction>
</comment>
<dbReference type="InterPro" id="IPR015262">
    <property type="entry name" value="tRNA_Ile_lys_synt_subst-bd"/>
</dbReference>
<evidence type="ECO:0000256" key="5">
    <source>
        <dbReference type="ARBA" id="ARBA00022741"/>
    </source>
</evidence>
<keyword evidence="2 8" id="KW-0963">Cytoplasm</keyword>
<comment type="subcellular location">
    <subcellularLocation>
        <location evidence="1 8">Cytoplasm</location>
    </subcellularLocation>
</comment>
<proteinExistence type="inferred from homology"/>
<dbReference type="InterPro" id="IPR012795">
    <property type="entry name" value="tRNA_Ile_lys_synt_N"/>
</dbReference>
<dbReference type="SMART" id="SM00977">
    <property type="entry name" value="TilS_C"/>
    <property type="match status" value="1"/>
</dbReference>
<dbReference type="EC" id="6.3.4.19" evidence="8"/>
<dbReference type="EMBL" id="PDKT01000002">
    <property type="protein sequence ID" value="PPI88010.1"/>
    <property type="molecule type" value="Genomic_DNA"/>
</dbReference>
<dbReference type="AlphaFoldDB" id="A0A2P5T0D1"/>
<dbReference type="GO" id="GO:0032267">
    <property type="term" value="F:tRNA(Ile)-lysidine synthase activity"/>
    <property type="evidence" value="ECO:0007669"/>
    <property type="project" value="UniProtKB-EC"/>
</dbReference>
<evidence type="ECO:0000256" key="4">
    <source>
        <dbReference type="ARBA" id="ARBA00022694"/>
    </source>
</evidence>
<dbReference type="OrthoDB" id="9807403at2"/>
<dbReference type="PANTHER" id="PTHR43033">
    <property type="entry name" value="TRNA(ILE)-LYSIDINE SYNTHASE-RELATED"/>
    <property type="match status" value="1"/>
</dbReference>
<evidence type="ECO:0000313" key="11">
    <source>
        <dbReference type="Proteomes" id="UP000296153"/>
    </source>
</evidence>
<evidence type="ECO:0000256" key="2">
    <source>
        <dbReference type="ARBA" id="ARBA00022490"/>
    </source>
</evidence>
<evidence type="ECO:0000256" key="8">
    <source>
        <dbReference type="HAMAP-Rule" id="MF_01161"/>
    </source>
</evidence>
<dbReference type="InterPro" id="IPR011063">
    <property type="entry name" value="TilS/TtcA_N"/>
</dbReference>
<sequence length="451" mass="52989">MCFHTVDSLLKKDSNIVVAFSGGMDSTVLLHYLYIWKKNHPQSNLRAIHVNHGLHLKSNHWANHCIEICSKWKLKCSILQINIIDIIKKKGIEATARKERYKALISALYPKEILMTAHHLNDQCETFLLAIKRGSGPAGLASIYPSVIIGKNKILRPFLEYSHKLLASYAKKHNLIWVIDKSNYDINYDRNFLRHSILPKIIVKWPSFIKTVTRSSLLCREQENLIDELLINELNDLIQNNGSLYFLPLLKMSSIKVYALLRRWIAKQGGLMPSYIKLKLIYHKVLMNIKDKQPCLQLGSYEIRKFRHYLYWLKTNSSLKYKKINWKELDKPIILPQDLGLLKADYNKNLLRLPTSKEDVSIQFYVNGYVNILGRNNKYKIKKIWQELNIPPWNRQRIPLIFYNDILIYAVNLFVTSNGSCLENKNGWQVIWYQKNYTRKYLFSDKYIKSC</sequence>
<dbReference type="PANTHER" id="PTHR43033:SF1">
    <property type="entry name" value="TRNA(ILE)-LYSIDINE SYNTHASE-RELATED"/>
    <property type="match status" value="1"/>
</dbReference>
<keyword evidence="5 8" id="KW-0547">Nucleotide-binding</keyword>
<dbReference type="InterPro" id="IPR012094">
    <property type="entry name" value="tRNA_Ile_lys_synt"/>
</dbReference>
<evidence type="ECO:0000256" key="7">
    <source>
        <dbReference type="ARBA" id="ARBA00048539"/>
    </source>
</evidence>
<dbReference type="Gene3D" id="1.20.59.20">
    <property type="match status" value="1"/>
</dbReference>
<dbReference type="Pfam" id="PF09179">
    <property type="entry name" value="TilS"/>
    <property type="match status" value="1"/>
</dbReference>
<dbReference type="InterPro" id="IPR014729">
    <property type="entry name" value="Rossmann-like_a/b/a_fold"/>
</dbReference>
<dbReference type="SUPFAM" id="SSF82829">
    <property type="entry name" value="MesJ substrate recognition domain-like"/>
    <property type="match status" value="1"/>
</dbReference>
<dbReference type="CDD" id="cd01992">
    <property type="entry name" value="TilS_N"/>
    <property type="match status" value="1"/>
</dbReference>
<dbReference type="SUPFAM" id="SSF52402">
    <property type="entry name" value="Adenine nucleotide alpha hydrolases-like"/>
    <property type="match status" value="1"/>
</dbReference>
<feature type="domain" description="Lysidine-tRNA(Ile) synthetase C-terminal" evidence="9">
    <location>
        <begin position="360"/>
        <end position="432"/>
    </location>
</feature>
<dbReference type="HAMAP" id="MF_01161">
    <property type="entry name" value="tRNA_Ile_lys_synt"/>
    <property type="match status" value="1"/>
</dbReference>
<dbReference type="Pfam" id="PF11734">
    <property type="entry name" value="TilS_C"/>
    <property type="match status" value="1"/>
</dbReference>
<comment type="function">
    <text evidence="8">Ligates lysine onto the cytidine present at position 34 of the AUA codon-specific tRNA(Ile) that contains the anticodon CAU, in an ATP-dependent manner. Cytidine is converted to lysidine, thus changing the amino acid specificity of the tRNA from methionine to isoleucine.</text>
</comment>
<comment type="similarity">
    <text evidence="8">Belongs to the tRNA(Ile)-lysidine synthase family.</text>
</comment>
<dbReference type="RefSeq" id="WP_136131038.1">
    <property type="nucleotide sequence ID" value="NZ_PDKT01000002.1"/>
</dbReference>